<feature type="transmembrane region" description="Helical" evidence="7">
    <location>
        <begin position="66"/>
        <end position="88"/>
    </location>
</feature>
<keyword evidence="4 7" id="KW-1133">Transmembrane helix</keyword>
<dbReference type="PANTHER" id="PTHR11654">
    <property type="entry name" value="OLIGOPEPTIDE TRANSPORTER-RELATED"/>
    <property type="match status" value="1"/>
</dbReference>
<dbReference type="InterPro" id="IPR036259">
    <property type="entry name" value="MFS_trans_sf"/>
</dbReference>
<dbReference type="SUPFAM" id="SSF103473">
    <property type="entry name" value="MFS general substrate transporter"/>
    <property type="match status" value="1"/>
</dbReference>
<keyword evidence="6" id="KW-0813">Transport</keyword>
<dbReference type="PROSITE" id="PS01023">
    <property type="entry name" value="PTR2_2"/>
    <property type="match status" value="1"/>
</dbReference>
<dbReference type="InterPro" id="IPR000109">
    <property type="entry name" value="POT_fam"/>
</dbReference>
<comment type="similarity">
    <text evidence="2 6">Belongs to the major facilitator superfamily. Proton-dependent oligopeptide transporter (POT/PTR) (TC 2.A.17) family.</text>
</comment>
<comment type="caution">
    <text evidence="9">The sequence shown here is derived from an EMBL/GenBank/DDBJ whole genome shotgun (WGS) entry which is preliminary data.</text>
</comment>
<dbReference type="RefSeq" id="WP_069313371.1">
    <property type="nucleotide sequence ID" value="NZ_MDTU01000001.1"/>
</dbReference>
<gene>
    <name evidence="9" type="ORF">BGC07_12440</name>
</gene>
<evidence type="ECO:0000259" key="8">
    <source>
        <dbReference type="PROSITE" id="PS50850"/>
    </source>
</evidence>
<feature type="transmembrane region" description="Helical" evidence="7">
    <location>
        <begin position="41"/>
        <end position="60"/>
    </location>
</feature>
<dbReference type="InterPro" id="IPR018456">
    <property type="entry name" value="PTR2_symporter_CS"/>
</dbReference>
<comment type="subcellular location">
    <subcellularLocation>
        <location evidence="1 6">Membrane</location>
        <topology evidence="1 6">Multi-pass membrane protein</topology>
    </subcellularLocation>
</comment>
<name>A0ABX3A413_9GAMM</name>
<evidence type="ECO:0000313" key="9">
    <source>
        <dbReference type="EMBL" id="ODN43573.1"/>
    </source>
</evidence>
<organism evidence="9 10">
    <name type="scientific">Piscirickettsia litoralis</name>
    <dbReference type="NCBI Taxonomy" id="1891921"/>
    <lineage>
        <taxon>Bacteria</taxon>
        <taxon>Pseudomonadati</taxon>
        <taxon>Pseudomonadota</taxon>
        <taxon>Gammaproteobacteria</taxon>
        <taxon>Thiotrichales</taxon>
        <taxon>Piscirickettsiaceae</taxon>
        <taxon>Piscirickettsia</taxon>
    </lineage>
</organism>
<evidence type="ECO:0000256" key="4">
    <source>
        <dbReference type="ARBA" id="ARBA00022989"/>
    </source>
</evidence>
<evidence type="ECO:0000256" key="5">
    <source>
        <dbReference type="ARBA" id="ARBA00023136"/>
    </source>
</evidence>
<accession>A0ABX3A413</accession>
<protein>
    <recommendedName>
        <fullName evidence="8">Major facilitator superfamily (MFS) profile domain-containing protein</fullName>
    </recommendedName>
</protein>
<evidence type="ECO:0000256" key="2">
    <source>
        <dbReference type="ARBA" id="ARBA00005982"/>
    </source>
</evidence>
<proteinExistence type="inferred from homology"/>
<dbReference type="Gene3D" id="1.20.1250.20">
    <property type="entry name" value="MFS general substrate transporter like domains"/>
    <property type="match status" value="1"/>
</dbReference>
<feature type="domain" description="Major facilitator superfamily (MFS) profile" evidence="8">
    <location>
        <begin position="1"/>
        <end position="130"/>
    </location>
</feature>
<keyword evidence="10" id="KW-1185">Reference proteome</keyword>
<dbReference type="Pfam" id="PF00854">
    <property type="entry name" value="PTR2"/>
    <property type="match status" value="1"/>
</dbReference>
<evidence type="ECO:0000256" key="6">
    <source>
        <dbReference type="RuleBase" id="RU003755"/>
    </source>
</evidence>
<keyword evidence="3 6" id="KW-0812">Transmembrane</keyword>
<keyword evidence="5 7" id="KW-0472">Membrane</keyword>
<dbReference type="EMBL" id="MDTU01000001">
    <property type="protein sequence ID" value="ODN43573.1"/>
    <property type="molecule type" value="Genomic_DNA"/>
</dbReference>
<sequence>MNHFFRGLTLLIIANGFLKPNVSSIVGDLYEKNDPRRDGGFTLFYMGINIGALIPPIFAGDLVHHYGWHSGFLLAALGMLVGLITFIYGRRRLNGKGGVPKKSPLYQISTYFNRINFLIIFRYIDLRFSY</sequence>
<evidence type="ECO:0000256" key="7">
    <source>
        <dbReference type="SAM" id="Phobius"/>
    </source>
</evidence>
<reference evidence="9 10" key="1">
    <citation type="submission" date="2016-08" db="EMBL/GenBank/DDBJ databases">
        <title>Draft genome sequence of Candidatus Piscirickettsia litoralis, from seawater.</title>
        <authorList>
            <person name="Wan X."/>
            <person name="Lee A.J."/>
            <person name="Hou S."/>
            <person name="Donachie S.P."/>
        </authorList>
    </citation>
    <scope>NUCLEOTIDE SEQUENCE [LARGE SCALE GENOMIC DNA]</scope>
    <source>
        <strain evidence="9 10">Y2</strain>
    </source>
</reference>
<dbReference type="PROSITE" id="PS50850">
    <property type="entry name" value="MFS"/>
    <property type="match status" value="1"/>
</dbReference>
<evidence type="ECO:0000256" key="1">
    <source>
        <dbReference type="ARBA" id="ARBA00004141"/>
    </source>
</evidence>
<dbReference type="InterPro" id="IPR020846">
    <property type="entry name" value="MFS_dom"/>
</dbReference>
<dbReference type="Proteomes" id="UP000094329">
    <property type="component" value="Unassembled WGS sequence"/>
</dbReference>
<evidence type="ECO:0000256" key="3">
    <source>
        <dbReference type="ARBA" id="ARBA00022692"/>
    </source>
</evidence>
<evidence type="ECO:0000313" key="10">
    <source>
        <dbReference type="Proteomes" id="UP000094329"/>
    </source>
</evidence>